<accession>A0ABV7VC98</accession>
<keyword evidence="3" id="KW-1185">Reference proteome</keyword>
<protein>
    <recommendedName>
        <fullName evidence="4">Helix-turn-helix domain-containing protein</fullName>
    </recommendedName>
</protein>
<sequence length="218" mass="23213">MTTPASVTKGEFAAMRQVSPGRVSQWISEGKISGLAIVGEGRSARIDPVVACQQLGVTLDPVQSVANGLQSTIPLDGQASPNSVQPEVFTDQRRLAKIKADQAEMAYERDRREFEAESGRYLLADQAAAAWSKIFGKVIADLEGAIPDMAVSVAQALGSDDPKKATVALRNAFRTWRGKLTNLAAAEAAALDRLVVDPERLPPADDATERRSDTPAAA</sequence>
<feature type="region of interest" description="Disordered" evidence="1">
    <location>
        <begin position="198"/>
        <end position="218"/>
    </location>
</feature>
<evidence type="ECO:0008006" key="4">
    <source>
        <dbReference type="Google" id="ProtNLM"/>
    </source>
</evidence>
<dbReference type="RefSeq" id="WP_379722017.1">
    <property type="nucleotide sequence ID" value="NZ_JBHRYJ010000001.1"/>
</dbReference>
<dbReference type="EMBL" id="JBHRYJ010000001">
    <property type="protein sequence ID" value="MFC3674672.1"/>
    <property type="molecule type" value="Genomic_DNA"/>
</dbReference>
<comment type="caution">
    <text evidence="2">The sequence shown here is derived from an EMBL/GenBank/DDBJ whole genome shotgun (WGS) entry which is preliminary data.</text>
</comment>
<evidence type="ECO:0000313" key="2">
    <source>
        <dbReference type="EMBL" id="MFC3674672.1"/>
    </source>
</evidence>
<dbReference type="Proteomes" id="UP001595711">
    <property type="component" value="Unassembled WGS sequence"/>
</dbReference>
<evidence type="ECO:0000313" key="3">
    <source>
        <dbReference type="Proteomes" id="UP001595711"/>
    </source>
</evidence>
<organism evidence="2 3">
    <name type="scientific">Ferrovibrio xuzhouensis</name>
    <dbReference type="NCBI Taxonomy" id="1576914"/>
    <lineage>
        <taxon>Bacteria</taxon>
        <taxon>Pseudomonadati</taxon>
        <taxon>Pseudomonadota</taxon>
        <taxon>Alphaproteobacteria</taxon>
        <taxon>Rhodospirillales</taxon>
        <taxon>Rhodospirillaceae</taxon>
        <taxon>Ferrovibrio</taxon>
    </lineage>
</organism>
<gene>
    <name evidence="2" type="ORF">ACFOOQ_03895</name>
</gene>
<name>A0ABV7VC98_9PROT</name>
<reference evidence="3" key="1">
    <citation type="journal article" date="2019" name="Int. J. Syst. Evol. Microbiol.">
        <title>The Global Catalogue of Microorganisms (GCM) 10K type strain sequencing project: providing services to taxonomists for standard genome sequencing and annotation.</title>
        <authorList>
            <consortium name="The Broad Institute Genomics Platform"/>
            <consortium name="The Broad Institute Genome Sequencing Center for Infectious Disease"/>
            <person name="Wu L."/>
            <person name="Ma J."/>
        </authorList>
    </citation>
    <scope>NUCLEOTIDE SEQUENCE [LARGE SCALE GENOMIC DNA]</scope>
    <source>
        <strain evidence="3">KCTC 42182</strain>
    </source>
</reference>
<evidence type="ECO:0000256" key="1">
    <source>
        <dbReference type="SAM" id="MobiDB-lite"/>
    </source>
</evidence>
<proteinExistence type="predicted"/>